<evidence type="ECO:0000256" key="2">
    <source>
        <dbReference type="SAM" id="SignalP"/>
    </source>
</evidence>
<dbReference type="SMART" id="SM00409">
    <property type="entry name" value="IG"/>
    <property type="match status" value="1"/>
</dbReference>
<dbReference type="InterPro" id="IPR003599">
    <property type="entry name" value="Ig_sub"/>
</dbReference>
<dbReference type="InterPro" id="IPR036179">
    <property type="entry name" value="Ig-like_dom_sf"/>
</dbReference>
<dbReference type="PANTHER" id="PTHR15343:SF0">
    <property type="entry name" value="T-CELL ANTIGEN CD7"/>
    <property type="match status" value="1"/>
</dbReference>
<dbReference type="PANTHER" id="PTHR15343">
    <property type="entry name" value="CD7"/>
    <property type="match status" value="1"/>
</dbReference>
<dbReference type="Pfam" id="PF07686">
    <property type="entry name" value="V-set"/>
    <property type="match status" value="1"/>
</dbReference>
<keyword evidence="1" id="KW-1133">Transmembrane helix</keyword>
<name>A0A1A8NLH2_9TELE</name>
<proteinExistence type="predicted"/>
<evidence type="ECO:0000259" key="3">
    <source>
        <dbReference type="SMART" id="SM00409"/>
    </source>
</evidence>
<organism evidence="4">
    <name type="scientific">Nothobranchius rachovii</name>
    <name type="common">bluefin notho</name>
    <dbReference type="NCBI Taxonomy" id="451742"/>
    <lineage>
        <taxon>Eukaryota</taxon>
        <taxon>Metazoa</taxon>
        <taxon>Chordata</taxon>
        <taxon>Craniata</taxon>
        <taxon>Vertebrata</taxon>
        <taxon>Euteleostomi</taxon>
        <taxon>Actinopterygii</taxon>
        <taxon>Neopterygii</taxon>
        <taxon>Teleostei</taxon>
        <taxon>Neoteleostei</taxon>
        <taxon>Acanthomorphata</taxon>
        <taxon>Ovalentaria</taxon>
        <taxon>Atherinomorphae</taxon>
        <taxon>Cyprinodontiformes</taxon>
        <taxon>Nothobranchiidae</taxon>
        <taxon>Nothobranchius</taxon>
    </lineage>
</organism>
<reference evidence="4" key="2">
    <citation type="submission" date="2017-09" db="EMBL/GenBank/DDBJ databases">
        <title>The genome of a short-lived fish provides insights into sex chromosome evolution and the genetic control of aging.</title>
        <authorList>
            <person name="Reichwald K."/>
            <person name="Felder M."/>
            <person name="Petzold A."/>
            <person name="Koch P."/>
            <person name="Groth M."/>
            <person name="Platzer M."/>
        </authorList>
    </citation>
    <scope>NUCLEOTIDE SEQUENCE</scope>
    <source>
        <tissue evidence="4">Brain</tissue>
    </source>
</reference>
<dbReference type="InterPro" id="IPR013106">
    <property type="entry name" value="Ig_V-set"/>
</dbReference>
<dbReference type="GO" id="GO:0002250">
    <property type="term" value="P:adaptive immune response"/>
    <property type="evidence" value="ECO:0007669"/>
    <property type="project" value="InterPro"/>
</dbReference>
<evidence type="ECO:0000256" key="1">
    <source>
        <dbReference type="SAM" id="Phobius"/>
    </source>
</evidence>
<feature type="signal peptide" evidence="2">
    <location>
        <begin position="1"/>
        <end position="22"/>
    </location>
</feature>
<gene>
    <name evidence="4" type="primary">Nfu_g_1_019591</name>
</gene>
<dbReference type="GO" id="GO:0016020">
    <property type="term" value="C:membrane"/>
    <property type="evidence" value="ECO:0007669"/>
    <property type="project" value="InterPro"/>
</dbReference>
<evidence type="ECO:0000313" key="4">
    <source>
        <dbReference type="EMBL" id="SBR69612.1"/>
    </source>
</evidence>
<feature type="chain" id="PRO_5008375720" evidence="2">
    <location>
        <begin position="23"/>
        <end position="193"/>
    </location>
</feature>
<dbReference type="InterPro" id="IPR013783">
    <property type="entry name" value="Ig-like_fold"/>
</dbReference>
<keyword evidence="2" id="KW-0732">Signal</keyword>
<keyword evidence="1" id="KW-0472">Membrane</keyword>
<protein>
    <submittedName>
        <fullName evidence="4">Chromosome 3 SCAF14707, whole genome shotgun sequence, Uncharacterized protein</fullName>
    </submittedName>
</protein>
<sequence>MSAVWLKIATILCLCCSELTDARVMWKEAGESITISCTSDSQQQMMSLMKGLNRDEQIFFTEKTKQKHNIKDTMKVRVQANIVFPKVEILIKNLTRNDTGPYWCLYKTMSSDECTDSLLLVVTEKQQEVCEYSSVNVVVLAVVAFSAVLLAIMLFLVLWITKKNTRASFRPEKTSSRPKNNDVYEDMRGTIRR</sequence>
<dbReference type="Gene3D" id="2.60.40.10">
    <property type="entry name" value="Immunoglobulins"/>
    <property type="match status" value="1"/>
</dbReference>
<keyword evidence="1" id="KW-0812">Transmembrane</keyword>
<feature type="domain" description="Immunoglobulin" evidence="3">
    <location>
        <begin position="22"/>
        <end position="122"/>
    </location>
</feature>
<accession>A0A1A8NLH2</accession>
<dbReference type="SUPFAM" id="SSF48726">
    <property type="entry name" value="Immunoglobulin"/>
    <property type="match status" value="1"/>
</dbReference>
<dbReference type="AlphaFoldDB" id="A0A1A8NLH2"/>
<reference evidence="4" key="1">
    <citation type="submission" date="2016-05" db="EMBL/GenBank/DDBJ databases">
        <authorList>
            <person name="Senf B."/>
        </authorList>
    </citation>
    <scope>NUCLEOTIDE SEQUENCE</scope>
    <source>
        <tissue evidence="4">Brain</tissue>
    </source>
</reference>
<feature type="transmembrane region" description="Helical" evidence="1">
    <location>
        <begin position="137"/>
        <end position="160"/>
    </location>
</feature>
<dbReference type="EMBL" id="HAEH01002778">
    <property type="protein sequence ID" value="SBR69612.1"/>
    <property type="molecule type" value="Transcribed_RNA"/>
</dbReference>
<dbReference type="GO" id="GO:0038023">
    <property type="term" value="F:signaling receptor activity"/>
    <property type="evidence" value="ECO:0007669"/>
    <property type="project" value="InterPro"/>
</dbReference>
<dbReference type="InterPro" id="IPR039090">
    <property type="entry name" value="CD7"/>
</dbReference>